<dbReference type="SMART" id="SM00893">
    <property type="entry name" value="ETF"/>
    <property type="match status" value="1"/>
</dbReference>
<dbReference type="InterPro" id="IPR033948">
    <property type="entry name" value="ETF_beta_N"/>
</dbReference>
<organism evidence="3 4">
    <name type="scientific">Pelosinus propionicus DSM 13327</name>
    <dbReference type="NCBI Taxonomy" id="1123291"/>
    <lineage>
        <taxon>Bacteria</taxon>
        <taxon>Bacillati</taxon>
        <taxon>Bacillota</taxon>
        <taxon>Negativicutes</taxon>
        <taxon>Selenomonadales</taxon>
        <taxon>Sporomusaceae</taxon>
        <taxon>Pelosinus</taxon>
    </lineage>
</organism>
<proteinExistence type="predicted"/>
<dbReference type="GO" id="GO:0009055">
    <property type="term" value="F:electron transfer activity"/>
    <property type="evidence" value="ECO:0007669"/>
    <property type="project" value="InterPro"/>
</dbReference>
<dbReference type="EMBL" id="FOTS01000008">
    <property type="protein sequence ID" value="SFL54313.1"/>
    <property type="molecule type" value="Genomic_DNA"/>
</dbReference>
<dbReference type="CDD" id="cd01714">
    <property type="entry name" value="ETF_beta"/>
    <property type="match status" value="1"/>
</dbReference>
<accession>A0A1I4IJY2</accession>
<dbReference type="InterPro" id="IPR014730">
    <property type="entry name" value="ETF_a/b_N"/>
</dbReference>
<dbReference type="STRING" id="1123291.SAMN04490355_100891"/>
<dbReference type="PANTHER" id="PTHR21294">
    <property type="entry name" value="ELECTRON TRANSFER FLAVOPROTEIN BETA-SUBUNIT"/>
    <property type="match status" value="1"/>
</dbReference>
<dbReference type="Pfam" id="PF01012">
    <property type="entry name" value="ETF"/>
    <property type="match status" value="1"/>
</dbReference>
<dbReference type="SUPFAM" id="SSF52402">
    <property type="entry name" value="Adenine nucleotide alpha hydrolases-like"/>
    <property type="match status" value="1"/>
</dbReference>
<dbReference type="InterPro" id="IPR014729">
    <property type="entry name" value="Rossmann-like_a/b/a_fold"/>
</dbReference>
<evidence type="ECO:0000313" key="4">
    <source>
        <dbReference type="Proteomes" id="UP000199520"/>
    </source>
</evidence>
<dbReference type="AlphaFoldDB" id="A0A1I4IJY2"/>
<gene>
    <name evidence="3" type="ORF">SAMN04490355_100891</name>
</gene>
<protein>
    <recommendedName>
        <fullName evidence="1">Electron transfer flavoprotein small subunit</fullName>
    </recommendedName>
</protein>
<reference evidence="4" key="1">
    <citation type="submission" date="2016-10" db="EMBL/GenBank/DDBJ databases">
        <authorList>
            <person name="Varghese N."/>
            <person name="Submissions S."/>
        </authorList>
    </citation>
    <scope>NUCLEOTIDE SEQUENCE [LARGE SCALE GENOMIC DNA]</scope>
    <source>
        <strain evidence="4">DSM 13327</strain>
    </source>
</reference>
<evidence type="ECO:0000313" key="3">
    <source>
        <dbReference type="EMBL" id="SFL54313.1"/>
    </source>
</evidence>
<dbReference type="RefSeq" id="WP_175490484.1">
    <property type="nucleotide sequence ID" value="NZ_FOTS01000008.1"/>
</dbReference>
<dbReference type="PANTHER" id="PTHR21294:SF17">
    <property type="entry name" value="PROTEIN FIXA"/>
    <property type="match status" value="1"/>
</dbReference>
<keyword evidence="4" id="KW-1185">Reference proteome</keyword>
<dbReference type="PIRSF" id="PIRSF000090">
    <property type="entry name" value="Beta-ETF"/>
    <property type="match status" value="1"/>
</dbReference>
<dbReference type="InterPro" id="IPR012255">
    <property type="entry name" value="ETF_b"/>
</dbReference>
<dbReference type="Gene3D" id="3.40.50.620">
    <property type="entry name" value="HUPs"/>
    <property type="match status" value="1"/>
</dbReference>
<dbReference type="Proteomes" id="UP000199520">
    <property type="component" value="Unassembled WGS sequence"/>
</dbReference>
<name>A0A1I4IJY2_9FIRM</name>
<evidence type="ECO:0000256" key="1">
    <source>
        <dbReference type="ARBA" id="ARBA00042002"/>
    </source>
</evidence>
<feature type="domain" description="Electron transfer flavoprotein alpha/beta-subunit N-terminal" evidence="2">
    <location>
        <begin position="27"/>
        <end position="218"/>
    </location>
</feature>
<evidence type="ECO:0000259" key="2">
    <source>
        <dbReference type="SMART" id="SM00893"/>
    </source>
</evidence>
<sequence length="276" mass="29769">MKLNIAVCIKSVPDPEWYEKITIDIKTKTITRKGIPSIINPVDKNALEAALQLKEQFGGKVTVVCMAPPGATNELYEAMAMGADEAALLSDLAFAGADTLATSYTLAQGLNKLGKFDLVLTGTESADGATAQVPAQLAEWLKIPHLWNVKEFTFATEQELHAKVKMDDAVGEYVIQLPALLAVSREINKPRYTTAMGVMKARKKTLTILNKNDIDVNKSLIGQVGSPTWSGDISIPSLARKGQELIGTPEEIATQLIAKLRAAGINPAKRREGDGK</sequence>